<dbReference type="GeneID" id="5324849"/>
<dbReference type="Gene3D" id="3.30.300.30">
    <property type="match status" value="1"/>
</dbReference>
<dbReference type="STRING" id="406327.Mevan_1442"/>
<dbReference type="GO" id="GO:0006631">
    <property type="term" value="P:fatty acid metabolic process"/>
    <property type="evidence" value="ECO:0007669"/>
    <property type="project" value="TreeGrafter"/>
</dbReference>
<reference evidence="6" key="1">
    <citation type="submission" date="2007-06" db="EMBL/GenBank/DDBJ databases">
        <title>Complete sequence of Methanococcus vannielii SB.</title>
        <authorList>
            <consortium name="US DOE Joint Genome Institute"/>
            <person name="Copeland A."/>
            <person name="Lucas S."/>
            <person name="Lapidus A."/>
            <person name="Barry K."/>
            <person name="Glavina del Rio T."/>
            <person name="Dalin E."/>
            <person name="Tice H."/>
            <person name="Pitluck S."/>
            <person name="Chain P."/>
            <person name="Malfatti S."/>
            <person name="Shin M."/>
            <person name="Vergez L."/>
            <person name="Schmutz J."/>
            <person name="Larimer F."/>
            <person name="Land M."/>
            <person name="Hauser L."/>
            <person name="Kyrpides N."/>
            <person name="Anderson I."/>
            <person name="Sieprawska-Lupa M."/>
            <person name="Whitman W.B."/>
            <person name="Richardson P."/>
        </authorList>
    </citation>
    <scope>NUCLEOTIDE SEQUENCE [LARGE SCALE GENOMIC DNA]</scope>
    <source>
        <strain evidence="6">SB</strain>
    </source>
</reference>
<dbReference type="Proteomes" id="UP000001107">
    <property type="component" value="Chromosome"/>
</dbReference>
<name>A6US64_METVS</name>
<dbReference type="GO" id="GO:0031956">
    <property type="term" value="F:medium-chain fatty acid-CoA ligase activity"/>
    <property type="evidence" value="ECO:0007669"/>
    <property type="project" value="TreeGrafter"/>
</dbReference>
<proteinExistence type="inferred from homology"/>
<feature type="transmembrane region" description="Helical" evidence="3">
    <location>
        <begin position="71"/>
        <end position="92"/>
    </location>
</feature>
<dbReference type="InterPro" id="IPR025110">
    <property type="entry name" value="AMP-bd_C"/>
</dbReference>
<feature type="domain" description="AMP-binding enzyme C-terminal" evidence="5">
    <location>
        <begin position="453"/>
        <end position="528"/>
    </location>
</feature>
<dbReference type="SUPFAM" id="SSF56801">
    <property type="entry name" value="Acetyl-CoA synthetase-like"/>
    <property type="match status" value="1"/>
</dbReference>
<feature type="domain" description="AMP-dependent synthetase/ligase" evidence="4">
    <location>
        <begin position="12"/>
        <end position="402"/>
    </location>
</feature>
<dbReference type="InterPro" id="IPR045851">
    <property type="entry name" value="AMP-bd_C_sf"/>
</dbReference>
<dbReference type="HOGENOM" id="CLU_000022_59_7_2"/>
<dbReference type="KEGG" id="mvn:Mevan_1442"/>
<dbReference type="Gene3D" id="3.40.50.980">
    <property type="match status" value="2"/>
</dbReference>
<dbReference type="FunFam" id="3.30.300.30:FF:000008">
    <property type="entry name" value="2,3-dihydroxybenzoate-AMP ligase"/>
    <property type="match status" value="1"/>
</dbReference>
<dbReference type="eggNOG" id="arCOG00856">
    <property type="taxonomic scope" value="Archaea"/>
</dbReference>
<evidence type="ECO:0000256" key="2">
    <source>
        <dbReference type="ARBA" id="ARBA00022598"/>
    </source>
</evidence>
<dbReference type="PROSITE" id="PS00455">
    <property type="entry name" value="AMP_BINDING"/>
    <property type="match status" value="1"/>
</dbReference>
<gene>
    <name evidence="6" type="ordered locus">Mevan_1442</name>
</gene>
<dbReference type="InterPro" id="IPR020845">
    <property type="entry name" value="AMP-binding_CS"/>
</dbReference>
<evidence type="ECO:0000259" key="4">
    <source>
        <dbReference type="Pfam" id="PF00501"/>
    </source>
</evidence>
<dbReference type="EMBL" id="CP000742">
    <property type="protein sequence ID" value="ABR55336.1"/>
    <property type="molecule type" value="Genomic_DNA"/>
</dbReference>
<evidence type="ECO:0000313" key="6">
    <source>
        <dbReference type="EMBL" id="ABR55336.1"/>
    </source>
</evidence>
<sequence length="550" mass="62173">MLFTNDTIGEFFEKQVQKNPEKEFLVYPDRNLKFTYGEFNDRVNMLSKGLLEIGIIKGDHVGIWAKNVPDWLTFMFATAKIGAVLVTVNTAYKSHELAYVMKQSDMKALAIIDGFRDVNYLDIVYELLPELKTSQRGNLNSSEFPFLKSVIYVGQEKHRGMYNTNELMLLGKHTPDDKILKIKSELNSNDVINMQYTSGTTGFPKGVMLTHKNILNNGFYIGEKQKFTEKDRLCLPVPLFHCFGIVLGVLAILTHGGTLVMLELFDPLLTLAAIQKEKCTAVYGVPTMFIAELSHPMFDMFDLSSLRTGIMAGSPCPVEAMKKVISEMNMKDVTIAYGLTEASPVFTMTSVDDPIEKRVQTVGKSMPNCEVRIVDPETGKTCLPNQVGEICCKGYNVMKGYYKMPEKTSEVIDKEGWLHSGDLAVQDSDGYYKIVGRIKEMIIRGGENIYPREIEEFLYTMPEIKDVQVVGIPDEKYGEIVGAFVIVKEGCELKEEDVRDFALLKIARYKVPKHVFFVNEYPMTASGKIQKFKLSNLGLELLKKRKLEEL</sequence>
<keyword evidence="3" id="KW-0812">Transmembrane</keyword>
<dbReference type="RefSeq" id="WP_012066250.1">
    <property type="nucleotide sequence ID" value="NC_009634.1"/>
</dbReference>
<evidence type="ECO:0000259" key="5">
    <source>
        <dbReference type="Pfam" id="PF13193"/>
    </source>
</evidence>
<dbReference type="AlphaFoldDB" id="A6US64"/>
<accession>A6US64</accession>
<keyword evidence="3" id="KW-0472">Membrane</keyword>
<comment type="similarity">
    <text evidence="1">Belongs to the ATP-dependent AMP-binding enzyme family.</text>
</comment>
<dbReference type="PANTHER" id="PTHR43201:SF5">
    <property type="entry name" value="MEDIUM-CHAIN ACYL-COA LIGASE ACSF2, MITOCHONDRIAL"/>
    <property type="match status" value="1"/>
</dbReference>
<keyword evidence="3" id="KW-1133">Transmembrane helix</keyword>
<dbReference type="FunFam" id="3.40.50.12780:FF:000003">
    <property type="entry name" value="Long-chain-fatty-acid--CoA ligase FadD"/>
    <property type="match status" value="1"/>
</dbReference>
<organism evidence="6 7">
    <name type="scientific">Methanococcus vannielii (strain ATCC 35089 / DSM 1224 / JCM 13029 / OCM 148 / SB)</name>
    <dbReference type="NCBI Taxonomy" id="406327"/>
    <lineage>
        <taxon>Archaea</taxon>
        <taxon>Methanobacteriati</taxon>
        <taxon>Methanobacteriota</taxon>
        <taxon>Methanomada group</taxon>
        <taxon>Methanococci</taxon>
        <taxon>Methanococcales</taxon>
        <taxon>Methanococcaceae</taxon>
        <taxon>Methanococcus</taxon>
    </lineage>
</organism>
<dbReference type="InterPro" id="IPR000873">
    <property type="entry name" value="AMP-dep_synth/lig_dom"/>
</dbReference>
<evidence type="ECO:0000256" key="3">
    <source>
        <dbReference type="SAM" id="Phobius"/>
    </source>
</evidence>
<dbReference type="Pfam" id="PF13193">
    <property type="entry name" value="AMP-binding_C"/>
    <property type="match status" value="1"/>
</dbReference>
<feature type="transmembrane region" description="Helical" evidence="3">
    <location>
        <begin position="233"/>
        <end position="253"/>
    </location>
</feature>
<dbReference type="Pfam" id="PF00501">
    <property type="entry name" value="AMP-binding"/>
    <property type="match status" value="1"/>
</dbReference>
<keyword evidence="2 6" id="KW-0436">Ligase</keyword>
<dbReference type="CDD" id="cd05917">
    <property type="entry name" value="FACL_like_2"/>
    <property type="match status" value="1"/>
</dbReference>
<dbReference type="OrthoDB" id="35688at2157"/>
<evidence type="ECO:0000256" key="1">
    <source>
        <dbReference type="ARBA" id="ARBA00006432"/>
    </source>
</evidence>
<dbReference type="Gene3D" id="2.30.38.10">
    <property type="entry name" value="Luciferase, Domain 3"/>
    <property type="match status" value="1"/>
</dbReference>
<protein>
    <submittedName>
        <fullName evidence="6">AMP-dependent synthetase and ligase</fullName>
    </submittedName>
</protein>
<evidence type="ECO:0000313" key="7">
    <source>
        <dbReference type="Proteomes" id="UP000001107"/>
    </source>
</evidence>
<dbReference type="PANTHER" id="PTHR43201">
    <property type="entry name" value="ACYL-COA SYNTHETASE"/>
    <property type="match status" value="1"/>
</dbReference>
<keyword evidence="7" id="KW-1185">Reference proteome</keyword>